<dbReference type="Proteomes" id="UP001295684">
    <property type="component" value="Unassembled WGS sequence"/>
</dbReference>
<feature type="compositionally biased region" description="Basic and acidic residues" evidence="1">
    <location>
        <begin position="254"/>
        <end position="270"/>
    </location>
</feature>
<organism evidence="2 3">
    <name type="scientific">Euplotes crassus</name>
    <dbReference type="NCBI Taxonomy" id="5936"/>
    <lineage>
        <taxon>Eukaryota</taxon>
        <taxon>Sar</taxon>
        <taxon>Alveolata</taxon>
        <taxon>Ciliophora</taxon>
        <taxon>Intramacronucleata</taxon>
        <taxon>Spirotrichea</taxon>
        <taxon>Hypotrichia</taxon>
        <taxon>Euplotida</taxon>
        <taxon>Euplotidae</taxon>
        <taxon>Moneuplotes</taxon>
    </lineage>
</organism>
<keyword evidence="3" id="KW-1185">Reference proteome</keyword>
<feature type="region of interest" description="Disordered" evidence="1">
    <location>
        <begin position="412"/>
        <end position="438"/>
    </location>
</feature>
<protein>
    <submittedName>
        <fullName evidence="2">Uncharacterized protein</fullName>
    </submittedName>
</protein>
<gene>
    <name evidence="2" type="ORF">ECRASSUSDP1_LOCUS86</name>
</gene>
<proteinExistence type="predicted"/>
<dbReference type="EMBL" id="CAMPGE010000082">
    <property type="protein sequence ID" value="CAI2358803.1"/>
    <property type="molecule type" value="Genomic_DNA"/>
</dbReference>
<accession>A0AAD1TZ85</accession>
<feature type="region of interest" description="Disordered" evidence="1">
    <location>
        <begin position="193"/>
        <end position="229"/>
    </location>
</feature>
<dbReference type="AlphaFoldDB" id="A0AAD1TZ85"/>
<reference evidence="2" key="1">
    <citation type="submission" date="2023-07" db="EMBL/GenBank/DDBJ databases">
        <authorList>
            <consortium name="AG Swart"/>
            <person name="Singh M."/>
            <person name="Singh A."/>
            <person name="Seah K."/>
            <person name="Emmerich C."/>
        </authorList>
    </citation>
    <scope>NUCLEOTIDE SEQUENCE</scope>
    <source>
        <strain evidence="2">DP1</strain>
    </source>
</reference>
<feature type="compositionally biased region" description="Basic and acidic residues" evidence="1">
    <location>
        <begin position="7"/>
        <end position="25"/>
    </location>
</feature>
<evidence type="ECO:0000313" key="2">
    <source>
        <dbReference type="EMBL" id="CAI2358803.1"/>
    </source>
</evidence>
<feature type="compositionally biased region" description="Polar residues" evidence="1">
    <location>
        <begin position="199"/>
        <end position="210"/>
    </location>
</feature>
<feature type="region of interest" description="Disordered" evidence="1">
    <location>
        <begin position="254"/>
        <end position="280"/>
    </location>
</feature>
<comment type="caution">
    <text evidence="2">The sequence shown here is derived from an EMBL/GenBank/DDBJ whole genome shotgun (WGS) entry which is preliminary data.</text>
</comment>
<feature type="region of interest" description="Disordered" evidence="1">
    <location>
        <begin position="1"/>
        <end position="32"/>
    </location>
</feature>
<evidence type="ECO:0000256" key="1">
    <source>
        <dbReference type="SAM" id="MobiDB-lite"/>
    </source>
</evidence>
<evidence type="ECO:0000313" key="3">
    <source>
        <dbReference type="Proteomes" id="UP001295684"/>
    </source>
</evidence>
<name>A0AAD1TZ85_EUPCR</name>
<sequence>MSQQSSEDSKLAIEERSKKLEDSKSELNTSNLGRKSGLALNSINQNISQKNIAIEGLDKNSNDGKLSNAIESNSVPAKRELLKKLAEVCGITFYCNISTIEFDLEEHAKEILNDTTKESHDIQIRDDGQRAGEEITLYDSLNKTMYHTVFSRLSRKEIESMLGLVKKSHSNGKYRKMRILPHSIKQIQEALEKAHNGKELSQSQTDQNDYCQKRSQEFSESDSNTRSPYGKLLRNLQQSQGLNLSLKDKYFTKATDSSRGEESHGNNELKRIKKKQQKMRKQYQEAQRINDIKLQQFMKRQREIKSRNDTSSQISSLKDQISAAITRSNERKKQGIHQDIDSKKIMQNIHTNISFPSIKKLPKSRNKGAAGGFKMRSMKIRLTANKSASPSKNTPVGQGDFTRLRYKLSKKKRKINKDLSSQMSYSRNSFDQRRKLQKSHTPNIYVENAYIAQKSMENIKSGKVSRRIMNNPVLTRSHTNEKPPRATKFNSYRDVEHLGRSLKRDSGYNKFLKRLSNRRVKPTKTSVQTSASKRSLHVKNNGIDTCDYLLQRRIEREIKPTSRWKLRNKCLRECGKNFDFYKIHHKAKEVTRKALLIEERILENQSEQEKMKQTHEVDTMLIDSLKAKIALLNNLSSKHPP</sequence>
<feature type="compositionally biased region" description="Basic residues" evidence="1">
    <location>
        <begin position="271"/>
        <end position="280"/>
    </location>
</feature>